<reference evidence="2 3" key="1">
    <citation type="submission" date="2020-05" db="EMBL/GenBank/DDBJ databases">
        <title>Hymenobacter terrestris sp. nov. and Hymenobacter lapidiphilus sp. nov., isolated from regoliths in Antarctica.</title>
        <authorList>
            <person name="Sedlacek I."/>
            <person name="Pantucek R."/>
            <person name="Zeman M."/>
            <person name="Holochova P."/>
            <person name="Kralova S."/>
            <person name="Stankova E."/>
            <person name="Sedo O."/>
            <person name="Micenkova L."/>
            <person name="Svec P."/>
            <person name="Gupta V."/>
            <person name="Sood U."/>
            <person name="Korpole U.S."/>
            <person name="Lal R."/>
        </authorList>
    </citation>
    <scope>NUCLEOTIDE SEQUENCE [LARGE SCALE GENOMIC DNA]</scope>
    <source>
        <strain evidence="2 3">P5342</strain>
    </source>
</reference>
<comment type="caution">
    <text evidence="2">The sequence shown here is derived from an EMBL/GenBank/DDBJ whole genome shotgun (WGS) entry which is preliminary data.</text>
</comment>
<gene>
    <name evidence="2" type="ORF">HW554_16710</name>
</gene>
<keyword evidence="3" id="KW-1185">Reference proteome</keyword>
<dbReference type="AlphaFoldDB" id="A0A7Y7PRS4"/>
<feature type="region of interest" description="Disordered" evidence="1">
    <location>
        <begin position="117"/>
        <end position="136"/>
    </location>
</feature>
<evidence type="ECO:0000313" key="2">
    <source>
        <dbReference type="EMBL" id="NVO32859.1"/>
    </source>
</evidence>
<dbReference type="RefSeq" id="WP_176909722.1">
    <property type="nucleotide sequence ID" value="NZ_JABKAU010000039.1"/>
</dbReference>
<dbReference type="Proteomes" id="UP000565521">
    <property type="component" value="Unassembled WGS sequence"/>
</dbReference>
<feature type="compositionally biased region" description="Basic residues" evidence="1">
    <location>
        <begin position="89"/>
        <end position="100"/>
    </location>
</feature>
<dbReference type="EMBL" id="JABKAU010000039">
    <property type="protein sequence ID" value="NVO32859.1"/>
    <property type="molecule type" value="Genomic_DNA"/>
</dbReference>
<evidence type="ECO:0000313" key="3">
    <source>
        <dbReference type="Proteomes" id="UP000565521"/>
    </source>
</evidence>
<feature type="region of interest" description="Disordered" evidence="1">
    <location>
        <begin position="82"/>
        <end position="110"/>
    </location>
</feature>
<name>A0A7Y7PRS4_9BACT</name>
<protein>
    <submittedName>
        <fullName evidence="2">Uncharacterized protein</fullName>
    </submittedName>
</protein>
<proteinExistence type="predicted"/>
<organism evidence="2 3">
    <name type="scientific">Hymenobacter lapidiphilus</name>
    <dbReference type="NCBI Taxonomy" id="2608003"/>
    <lineage>
        <taxon>Bacteria</taxon>
        <taxon>Pseudomonadati</taxon>
        <taxon>Bacteroidota</taxon>
        <taxon>Cytophagia</taxon>
        <taxon>Cytophagales</taxon>
        <taxon>Hymenobacteraceae</taxon>
        <taxon>Hymenobacter</taxon>
    </lineage>
</organism>
<sequence>MAIALQFLFKTVLPQIFMGKDKKKRSKKDLASENILDTAALTLKKFRKVTKLIAKLSTGQKLVGGVALMAAGLTYLATRETEVDEPTANHHRHEHHHHGHLKESATGPNFSTEELVATRHHPTSAATREPRKNLKA</sequence>
<evidence type="ECO:0000256" key="1">
    <source>
        <dbReference type="SAM" id="MobiDB-lite"/>
    </source>
</evidence>
<accession>A0A7Y7PRS4</accession>